<comment type="caution">
    <text evidence="2">The sequence shown here is derived from an EMBL/GenBank/DDBJ whole genome shotgun (WGS) entry which is preliminary data.</text>
</comment>
<gene>
    <name evidence="2" type="ORF">MEDL_7934</name>
</gene>
<name>A0A8S3QDR9_MYTED</name>
<evidence type="ECO:0000313" key="2">
    <source>
        <dbReference type="EMBL" id="CAG2192777.1"/>
    </source>
</evidence>
<feature type="compositionally biased region" description="Basic and acidic residues" evidence="1">
    <location>
        <begin position="510"/>
        <end position="527"/>
    </location>
</feature>
<evidence type="ECO:0000313" key="3">
    <source>
        <dbReference type="Proteomes" id="UP000683360"/>
    </source>
</evidence>
<proteinExistence type="predicted"/>
<sequence length="560" mass="65068">MDRGEPQQITVITETRNLRSQPFIQSDDQISTGKHWEEWMESIEREFRYFRITEPADKKDALIIYGGKDISRLERSLRDEEGEDEYKVLKNKLNKYYLPKKNKHHARYLFLKMKPFRDEYTVTYVMRLREKAHACEFEATCDERILEHCIQTITNQDLIKRAISKGWNLDKFVEEAGQMEDTCLQMKDMKGDPRDIGTFSANKIQSNRSNYRAHDVEENCGYCGFDHGEGNKCPAYGKQCRNCDKYNHFASVCRAEKKKQQYRAGNFRREGRSEKKTTEDKIDTDSNTDISDYDEDEDYFGGTIKHIMKIRKVKTVQGIRDMDKTVTIRIDDVDVKVEPDSGADVNVMDENQFVKFQSKTYGNPVLEKSKIKLSTLQNSLPIKGEFKTIIRNKTCGTETKFVVVKGKINSPPLISKSTLIELGMIQIRTDGSFVKKNQLRIPDSGPIFKSEKHYQITPGCKIANKEVNLLRKPINKTQQITELKKKNTKTSKEQEIRRRYQSNLFQEINKRDRQPKEKIKEYVENRNKMKKMGPPQDMRGRGIGHTKLWAPRKTGAGGGG</sequence>
<keyword evidence="3" id="KW-1185">Reference proteome</keyword>
<feature type="compositionally biased region" description="Basic and acidic residues" evidence="1">
    <location>
        <begin position="267"/>
        <end position="284"/>
    </location>
</feature>
<feature type="region of interest" description="Disordered" evidence="1">
    <location>
        <begin position="510"/>
        <end position="560"/>
    </location>
</feature>
<dbReference type="AlphaFoldDB" id="A0A8S3QDR9"/>
<feature type="region of interest" description="Disordered" evidence="1">
    <location>
        <begin position="263"/>
        <end position="289"/>
    </location>
</feature>
<reference evidence="2" key="1">
    <citation type="submission" date="2021-03" db="EMBL/GenBank/DDBJ databases">
        <authorList>
            <person name="Bekaert M."/>
        </authorList>
    </citation>
    <scope>NUCLEOTIDE SEQUENCE</scope>
</reference>
<accession>A0A8S3QDR9</accession>
<protein>
    <submittedName>
        <fullName evidence="2">Uncharacterized protein</fullName>
    </submittedName>
</protein>
<dbReference type="Proteomes" id="UP000683360">
    <property type="component" value="Unassembled WGS sequence"/>
</dbReference>
<dbReference type="OrthoDB" id="5989380at2759"/>
<dbReference type="InterPro" id="IPR050951">
    <property type="entry name" value="Retrovirus_Pol_polyprotein"/>
</dbReference>
<evidence type="ECO:0000256" key="1">
    <source>
        <dbReference type="SAM" id="MobiDB-lite"/>
    </source>
</evidence>
<dbReference type="PANTHER" id="PTHR37984">
    <property type="entry name" value="PROTEIN CBG26694"/>
    <property type="match status" value="1"/>
</dbReference>
<dbReference type="PANTHER" id="PTHR37984:SF9">
    <property type="entry name" value="INTEGRASE CATALYTIC DOMAIN-CONTAINING PROTEIN"/>
    <property type="match status" value="1"/>
</dbReference>
<dbReference type="EMBL" id="CAJPWZ010000445">
    <property type="protein sequence ID" value="CAG2192777.1"/>
    <property type="molecule type" value="Genomic_DNA"/>
</dbReference>
<organism evidence="2 3">
    <name type="scientific">Mytilus edulis</name>
    <name type="common">Blue mussel</name>
    <dbReference type="NCBI Taxonomy" id="6550"/>
    <lineage>
        <taxon>Eukaryota</taxon>
        <taxon>Metazoa</taxon>
        <taxon>Spiralia</taxon>
        <taxon>Lophotrochozoa</taxon>
        <taxon>Mollusca</taxon>
        <taxon>Bivalvia</taxon>
        <taxon>Autobranchia</taxon>
        <taxon>Pteriomorphia</taxon>
        <taxon>Mytilida</taxon>
        <taxon>Mytiloidea</taxon>
        <taxon>Mytilidae</taxon>
        <taxon>Mytilinae</taxon>
        <taxon>Mytilus</taxon>
    </lineage>
</organism>